<dbReference type="EMBL" id="BOMP01000139">
    <property type="protein sequence ID" value="GIE44618.1"/>
    <property type="molecule type" value="Genomic_DNA"/>
</dbReference>
<keyword evidence="4" id="KW-1185">Reference proteome</keyword>
<dbReference type="EMBL" id="JACHNC010000001">
    <property type="protein sequence ID" value="MBB4751122.1"/>
    <property type="molecule type" value="Genomic_DNA"/>
</dbReference>
<comment type="caution">
    <text evidence="2">The sequence shown here is derived from an EMBL/GenBank/DDBJ whole genome shotgun (WGS) entry which is preliminary data.</text>
</comment>
<accession>A0A7W7HII0</accession>
<evidence type="ECO:0000313" key="1">
    <source>
        <dbReference type="EMBL" id="GIE44618.1"/>
    </source>
</evidence>
<proteinExistence type="predicted"/>
<reference evidence="2 3" key="1">
    <citation type="submission" date="2020-08" db="EMBL/GenBank/DDBJ databases">
        <title>Sequencing the genomes of 1000 actinobacteria strains.</title>
        <authorList>
            <person name="Klenk H.-P."/>
        </authorList>
    </citation>
    <scope>NUCLEOTIDE SEQUENCE [LARGE SCALE GENOMIC DNA]</scope>
    <source>
        <strain evidence="2 3">DSM 43150</strain>
    </source>
</reference>
<dbReference type="Proteomes" id="UP000590511">
    <property type="component" value="Unassembled WGS sequence"/>
</dbReference>
<reference evidence="1 4" key="2">
    <citation type="submission" date="2021-01" db="EMBL/GenBank/DDBJ databases">
        <title>Whole genome shotgun sequence of Actinoplanes lobatus NBRC 12513.</title>
        <authorList>
            <person name="Komaki H."/>
            <person name="Tamura T."/>
        </authorList>
    </citation>
    <scope>NUCLEOTIDE SEQUENCE [LARGE SCALE GENOMIC DNA]</scope>
    <source>
        <strain evidence="1 4">NBRC 12513</strain>
    </source>
</reference>
<gene>
    <name evidence="1" type="ORF">Alo02nite_75160</name>
    <name evidence="2" type="ORF">BJ964_005283</name>
</gene>
<protein>
    <submittedName>
        <fullName evidence="2">Uncharacterized protein</fullName>
    </submittedName>
</protein>
<dbReference type="Proteomes" id="UP000631312">
    <property type="component" value="Unassembled WGS sequence"/>
</dbReference>
<evidence type="ECO:0000313" key="2">
    <source>
        <dbReference type="EMBL" id="MBB4751122.1"/>
    </source>
</evidence>
<dbReference type="AlphaFoldDB" id="A0A7W7HII0"/>
<organism evidence="2 3">
    <name type="scientific">Actinoplanes lobatus</name>
    <dbReference type="NCBI Taxonomy" id="113568"/>
    <lineage>
        <taxon>Bacteria</taxon>
        <taxon>Bacillati</taxon>
        <taxon>Actinomycetota</taxon>
        <taxon>Actinomycetes</taxon>
        <taxon>Micromonosporales</taxon>
        <taxon>Micromonosporaceae</taxon>
        <taxon>Actinoplanes</taxon>
    </lineage>
</organism>
<dbReference type="RefSeq" id="WP_188123200.1">
    <property type="nucleotide sequence ID" value="NZ_BOMP01000139.1"/>
</dbReference>
<sequence>MYARIQTTASRPDNADKLARKLVEMISGHPGYAGLILLEGTLITLWTNREDAELASERSQAGRGPRPVTIQTDDIYQIEDDRTGTASGQAATAAWVGYFDGPMNPVQLAAIRRAGAERIRPVVQGVPGLVRTLTLWHPGDTKFAVVHLATSADSLREIGDTVMSTRLLDGEDPALLPGPDRMATSPVVAYETV</sequence>
<name>A0A7W7HII0_9ACTN</name>
<evidence type="ECO:0000313" key="4">
    <source>
        <dbReference type="Proteomes" id="UP000631312"/>
    </source>
</evidence>
<evidence type="ECO:0000313" key="3">
    <source>
        <dbReference type="Proteomes" id="UP000590511"/>
    </source>
</evidence>